<accession>A0ABY4M338</accession>
<protein>
    <submittedName>
        <fullName evidence="2">Uncharacterized protein</fullName>
    </submittedName>
</protein>
<evidence type="ECO:0000313" key="3">
    <source>
        <dbReference type="Proteomes" id="UP000830115"/>
    </source>
</evidence>
<evidence type="ECO:0000313" key="2">
    <source>
        <dbReference type="EMBL" id="UQA90760.1"/>
    </source>
</evidence>
<gene>
    <name evidence="2" type="ORF">K9S39_01640</name>
</gene>
<proteinExistence type="predicted"/>
<keyword evidence="1" id="KW-0472">Membrane</keyword>
<dbReference type="EMBL" id="CP086322">
    <property type="protein sequence ID" value="UQA90760.1"/>
    <property type="molecule type" value="Genomic_DNA"/>
</dbReference>
<dbReference type="Proteomes" id="UP000830115">
    <property type="component" value="Chromosome"/>
</dbReference>
<keyword evidence="1" id="KW-1133">Transmembrane helix</keyword>
<sequence>MVAAVGCSAFSFNYFGPRLAHEVHSDTPSLGMIVGLGQFLLMTCFSTVWYVAWPLARLARLPRAAQSTQL</sequence>
<reference evidence="2" key="1">
    <citation type="submission" date="2021-10" db="EMBL/GenBank/DDBJ databases">
        <title>Streptomyces nigrumlapis sp.nov.,an antimicrobial producing actinobacterium isolated from Black Gobi rocks.</title>
        <authorList>
            <person name="Wen Y."/>
            <person name="Zhang W."/>
            <person name="Liu X.G."/>
        </authorList>
    </citation>
    <scope>NUCLEOTIDE SEQUENCE</scope>
    <source>
        <strain evidence="2">ST13-2-2</strain>
    </source>
</reference>
<keyword evidence="1" id="KW-0812">Transmembrane</keyword>
<dbReference type="RefSeq" id="WP_248861527.1">
    <property type="nucleotide sequence ID" value="NZ_CP086322.1"/>
</dbReference>
<keyword evidence="3" id="KW-1185">Reference proteome</keyword>
<organism evidence="2 3">
    <name type="scientific">Streptomyces halobius</name>
    <dbReference type="NCBI Taxonomy" id="2879846"/>
    <lineage>
        <taxon>Bacteria</taxon>
        <taxon>Bacillati</taxon>
        <taxon>Actinomycetota</taxon>
        <taxon>Actinomycetes</taxon>
        <taxon>Kitasatosporales</taxon>
        <taxon>Streptomycetaceae</taxon>
        <taxon>Streptomyces</taxon>
    </lineage>
</organism>
<name>A0ABY4M338_9ACTN</name>
<evidence type="ECO:0000256" key="1">
    <source>
        <dbReference type="SAM" id="Phobius"/>
    </source>
</evidence>
<feature type="transmembrane region" description="Helical" evidence="1">
    <location>
        <begin position="30"/>
        <end position="53"/>
    </location>
</feature>